<accession>A0ABQ0JWA1</accession>
<dbReference type="EMBL" id="BAFN01000001">
    <property type="protein sequence ID" value="GAN32729.1"/>
    <property type="molecule type" value="Genomic_DNA"/>
</dbReference>
<reference evidence="2" key="1">
    <citation type="journal article" date="2015" name="Genome Announc.">
        <title>Draft Genome Sequence of an Anaerobic Ammonium-Oxidizing Bacterium, "Candidatus Brocadia sinica".</title>
        <authorList>
            <person name="Oshiki M."/>
            <person name="Shinyako-Hata K."/>
            <person name="Satoh H."/>
            <person name="Okabe S."/>
        </authorList>
    </citation>
    <scope>NUCLEOTIDE SEQUENCE [LARGE SCALE GENOMIC DNA]</scope>
    <source>
        <strain evidence="2">JPN1</strain>
    </source>
</reference>
<organism evidence="1 2">
    <name type="scientific">Candidatus Brocadia sinica JPN1</name>
    <dbReference type="NCBI Taxonomy" id="1197129"/>
    <lineage>
        <taxon>Bacteria</taxon>
        <taxon>Pseudomonadati</taxon>
        <taxon>Planctomycetota</taxon>
        <taxon>Candidatus Brocadiia</taxon>
        <taxon>Candidatus Brocadiales</taxon>
        <taxon>Candidatus Brocadiaceae</taxon>
        <taxon>Candidatus Brocadia</taxon>
    </lineage>
</organism>
<evidence type="ECO:0000313" key="2">
    <source>
        <dbReference type="Proteomes" id="UP000032309"/>
    </source>
</evidence>
<proteinExistence type="predicted"/>
<dbReference type="Proteomes" id="UP000032309">
    <property type="component" value="Unassembled WGS sequence"/>
</dbReference>
<name>A0ABQ0JWA1_9BACT</name>
<evidence type="ECO:0000313" key="1">
    <source>
        <dbReference type="EMBL" id="GAN32729.1"/>
    </source>
</evidence>
<protein>
    <submittedName>
        <fullName evidence="1">Uncharacterized protein</fullName>
    </submittedName>
</protein>
<keyword evidence="2" id="KW-1185">Reference proteome</keyword>
<sequence length="71" mass="8216">MVNPISTQTSCLNTNFSDDALQIKNIPTVKMRHIMGNMNQSKFLGLILRIISYSLNYADRYGKIYLFHLTF</sequence>
<gene>
    <name evidence="1" type="ORF">BROSI_A1244</name>
</gene>
<comment type="caution">
    <text evidence="1">The sequence shown here is derived from an EMBL/GenBank/DDBJ whole genome shotgun (WGS) entry which is preliminary data.</text>
</comment>